<dbReference type="OrthoDB" id="3394274at2"/>
<dbReference type="Pfam" id="PF11307">
    <property type="entry name" value="DUF3109"/>
    <property type="match status" value="1"/>
</dbReference>
<evidence type="ECO:0000256" key="2">
    <source>
        <dbReference type="SAM" id="MobiDB-lite"/>
    </source>
</evidence>
<name>S4XM16_9CORY</name>
<evidence type="ECO:0000313" key="3">
    <source>
        <dbReference type="EMBL" id="AGP31673.1"/>
    </source>
</evidence>
<organism evidence="3 4">
    <name type="scientific">Corynebacterium terpenotabidum Y-11</name>
    <dbReference type="NCBI Taxonomy" id="1200352"/>
    <lineage>
        <taxon>Bacteria</taxon>
        <taxon>Bacillati</taxon>
        <taxon>Actinomycetota</taxon>
        <taxon>Actinomycetes</taxon>
        <taxon>Mycobacteriales</taxon>
        <taxon>Corynebacteriaceae</taxon>
        <taxon>Corynebacterium</taxon>
    </lineage>
</organism>
<dbReference type="HOGENOM" id="CLU_071594_0_0_11"/>
<sequence>MNDPAHPPATGFPDGTPADLSIRAGQEMPEDHPREWLEFVDPADPEHIIQIDLTWLLSSYRCRFGTDACRGIDAANPDVGCCVHGAFLTDDDDHGALTEIAAQLTDDDWQLRAEVLGLSGTDGVDGTRGEDGEEAAPEPWLVWDELDDEETGEPQPALKTRVLRGACVFANRKGFHSGPGCALHGWALRHDVPLTVAKPEVCWQLPLRRTEEWETRPDGVDMLRTTVTEYTRRGWGAGGEDFDWYCTADPDCHTGSTGLWESSAEELRELIGEDAYQVVAGHCRDREVLAAQLAQVAQVAQSAAFPGLAPSGRPLLTIHPATVEAQRRATQANL</sequence>
<dbReference type="PATRIC" id="fig|1200352.3.peg.2073"/>
<accession>S4XM16</accession>
<dbReference type="EMBL" id="CP003696">
    <property type="protein sequence ID" value="AGP31673.1"/>
    <property type="molecule type" value="Genomic_DNA"/>
</dbReference>
<protein>
    <submittedName>
        <fullName evidence="3">Uncharacterized protein</fullName>
    </submittedName>
</protein>
<comment type="similarity">
    <text evidence="1">Belongs to the Rv0495c family.</text>
</comment>
<gene>
    <name evidence="3" type="ORF">A606_10170</name>
</gene>
<keyword evidence="4" id="KW-1185">Reference proteome</keyword>
<dbReference type="STRING" id="1200352.A606_10170"/>
<dbReference type="Proteomes" id="UP000014809">
    <property type="component" value="Chromosome"/>
</dbReference>
<dbReference type="eggNOG" id="ENOG502Z8QX">
    <property type="taxonomic scope" value="Bacteria"/>
</dbReference>
<feature type="region of interest" description="Disordered" evidence="2">
    <location>
        <begin position="1"/>
        <end position="20"/>
    </location>
</feature>
<dbReference type="KEGG" id="cter:A606_10170"/>
<reference evidence="3 4" key="1">
    <citation type="submission" date="2012-06" db="EMBL/GenBank/DDBJ databases">
        <title>Complete genome sequence of Corynebacterium terpenotabidum Y-11 (=DSM 44721).</title>
        <authorList>
            <person name="Ruckert C."/>
            <person name="Albersmeier A."/>
            <person name="Al-Dilaimi A."/>
            <person name="Szczepanowski R."/>
            <person name="Kalinowski J."/>
        </authorList>
    </citation>
    <scope>NUCLEOTIDE SEQUENCE [LARGE SCALE GENOMIC DNA]</scope>
    <source>
        <strain evidence="3 4">Y-11</strain>
    </source>
</reference>
<dbReference type="RefSeq" id="WP_020442023.1">
    <property type="nucleotide sequence ID" value="NC_021663.1"/>
</dbReference>
<proteinExistence type="inferred from homology"/>
<evidence type="ECO:0000256" key="1">
    <source>
        <dbReference type="ARBA" id="ARBA00093770"/>
    </source>
</evidence>
<dbReference type="AlphaFoldDB" id="S4XM16"/>
<evidence type="ECO:0000313" key="4">
    <source>
        <dbReference type="Proteomes" id="UP000014809"/>
    </source>
</evidence>
<dbReference type="InterPro" id="IPR021458">
    <property type="entry name" value="Rv0495c"/>
</dbReference>